<gene>
    <name evidence="2" type="primary">Acey_s0009.g756</name>
    <name evidence="2" type="ORF">Y032_0009g756</name>
</gene>
<evidence type="ECO:0000256" key="1">
    <source>
        <dbReference type="SAM" id="MobiDB-lite"/>
    </source>
</evidence>
<proteinExistence type="predicted"/>
<dbReference type="EMBL" id="JARK01001345">
    <property type="protein sequence ID" value="EYC27488.1"/>
    <property type="molecule type" value="Genomic_DNA"/>
</dbReference>
<keyword evidence="3" id="KW-1185">Reference proteome</keyword>
<dbReference type="AlphaFoldDB" id="A0A016VL46"/>
<feature type="region of interest" description="Disordered" evidence="1">
    <location>
        <begin position="83"/>
        <end position="118"/>
    </location>
</feature>
<sequence>MPDRGVAVQLTHDPRQLYDEALRKLAGTSGARVSNTRYFVDENRQRLDSAARKAHDRKTIDPMVRLDMMLSVSLERTERIGPPWNVRRTNAGARSEYPTINGSQDDQGDRSHYIRGHT</sequence>
<reference evidence="3" key="1">
    <citation type="journal article" date="2015" name="Nat. Genet.">
        <title>The genome and transcriptome of the zoonotic hookworm Ancylostoma ceylanicum identify infection-specific gene families.</title>
        <authorList>
            <person name="Schwarz E.M."/>
            <person name="Hu Y."/>
            <person name="Antoshechkin I."/>
            <person name="Miller M.M."/>
            <person name="Sternberg P.W."/>
            <person name="Aroian R.V."/>
        </authorList>
    </citation>
    <scope>NUCLEOTIDE SEQUENCE</scope>
    <source>
        <strain evidence="3">HY135</strain>
    </source>
</reference>
<organism evidence="2 3">
    <name type="scientific">Ancylostoma ceylanicum</name>
    <dbReference type="NCBI Taxonomy" id="53326"/>
    <lineage>
        <taxon>Eukaryota</taxon>
        <taxon>Metazoa</taxon>
        <taxon>Ecdysozoa</taxon>
        <taxon>Nematoda</taxon>
        <taxon>Chromadorea</taxon>
        <taxon>Rhabditida</taxon>
        <taxon>Rhabditina</taxon>
        <taxon>Rhabditomorpha</taxon>
        <taxon>Strongyloidea</taxon>
        <taxon>Ancylostomatidae</taxon>
        <taxon>Ancylostomatinae</taxon>
        <taxon>Ancylostoma</taxon>
    </lineage>
</organism>
<dbReference type="Proteomes" id="UP000024635">
    <property type="component" value="Unassembled WGS sequence"/>
</dbReference>
<accession>A0A016VL46</accession>
<evidence type="ECO:0000313" key="2">
    <source>
        <dbReference type="EMBL" id="EYC27488.1"/>
    </source>
</evidence>
<comment type="caution">
    <text evidence="2">The sequence shown here is derived from an EMBL/GenBank/DDBJ whole genome shotgun (WGS) entry which is preliminary data.</text>
</comment>
<evidence type="ECO:0000313" key="3">
    <source>
        <dbReference type="Proteomes" id="UP000024635"/>
    </source>
</evidence>
<protein>
    <submittedName>
        <fullName evidence="2">Uncharacterized protein</fullName>
    </submittedName>
</protein>
<name>A0A016VL46_9BILA</name>